<dbReference type="PROSITE" id="PS51462">
    <property type="entry name" value="NUDIX"/>
    <property type="match status" value="1"/>
</dbReference>
<feature type="region of interest" description="Disordered" evidence="7">
    <location>
        <begin position="266"/>
        <end position="290"/>
    </location>
</feature>
<dbReference type="Proteomes" id="UP000517916">
    <property type="component" value="Unassembled WGS sequence"/>
</dbReference>
<evidence type="ECO:0000313" key="9">
    <source>
        <dbReference type="EMBL" id="MBA8931321.1"/>
    </source>
</evidence>
<reference evidence="9 10" key="1">
    <citation type="submission" date="2020-08" db="EMBL/GenBank/DDBJ databases">
        <title>Genomic Encyclopedia of Archaeal and Bacterial Type Strains, Phase II (KMG-II): from individual species to whole genera.</title>
        <authorList>
            <person name="Goeker M."/>
        </authorList>
    </citation>
    <scope>NUCLEOTIDE SEQUENCE [LARGE SCALE GENOMIC DNA]</scope>
    <source>
        <strain evidence="9 10">DSM 43850</strain>
    </source>
</reference>
<evidence type="ECO:0000256" key="6">
    <source>
        <dbReference type="ARBA" id="ARBA00023211"/>
    </source>
</evidence>
<dbReference type="SUPFAM" id="SSF55811">
    <property type="entry name" value="Nudix"/>
    <property type="match status" value="1"/>
</dbReference>
<organism evidence="9 10">
    <name type="scientific">Kutzneria viridogrisea</name>
    <dbReference type="NCBI Taxonomy" id="47990"/>
    <lineage>
        <taxon>Bacteria</taxon>
        <taxon>Bacillati</taxon>
        <taxon>Actinomycetota</taxon>
        <taxon>Actinomycetes</taxon>
        <taxon>Pseudonocardiales</taxon>
        <taxon>Pseudonocardiaceae</taxon>
        <taxon>Kutzneria</taxon>
    </lineage>
</organism>
<dbReference type="InterPro" id="IPR015797">
    <property type="entry name" value="NUDIX_hydrolase-like_dom_sf"/>
</dbReference>
<evidence type="ECO:0000256" key="5">
    <source>
        <dbReference type="ARBA" id="ARBA00022842"/>
    </source>
</evidence>
<keyword evidence="4" id="KW-0378">Hydrolase</keyword>
<dbReference type="InterPro" id="IPR000086">
    <property type="entry name" value="NUDIX_hydrolase_dom"/>
</dbReference>
<name>A0ABR6BWN7_9PSEU</name>
<keyword evidence="5" id="KW-0460">Magnesium</keyword>
<protein>
    <submittedName>
        <fullName evidence="9">8-oxo-dGTP pyrophosphatase MutT (NUDIX family)</fullName>
    </submittedName>
</protein>
<evidence type="ECO:0000256" key="1">
    <source>
        <dbReference type="ARBA" id="ARBA00001936"/>
    </source>
</evidence>
<evidence type="ECO:0000256" key="2">
    <source>
        <dbReference type="ARBA" id="ARBA00001946"/>
    </source>
</evidence>
<evidence type="ECO:0000259" key="8">
    <source>
        <dbReference type="PROSITE" id="PS51462"/>
    </source>
</evidence>
<evidence type="ECO:0000256" key="4">
    <source>
        <dbReference type="ARBA" id="ARBA00022801"/>
    </source>
</evidence>
<evidence type="ECO:0000313" key="10">
    <source>
        <dbReference type="Proteomes" id="UP000517916"/>
    </source>
</evidence>
<evidence type="ECO:0000256" key="7">
    <source>
        <dbReference type="SAM" id="MobiDB-lite"/>
    </source>
</evidence>
<dbReference type="Gene3D" id="3.90.79.10">
    <property type="entry name" value="Nucleoside Triphosphate Pyrophosphohydrolase"/>
    <property type="match status" value="1"/>
</dbReference>
<dbReference type="EMBL" id="JACJID010000008">
    <property type="protein sequence ID" value="MBA8931321.1"/>
    <property type="molecule type" value="Genomic_DNA"/>
</dbReference>
<keyword evidence="3" id="KW-0479">Metal-binding</keyword>
<feature type="compositionally biased region" description="Basic and acidic residues" evidence="7">
    <location>
        <begin position="271"/>
        <end position="290"/>
    </location>
</feature>
<keyword evidence="10" id="KW-1185">Reference proteome</keyword>
<comment type="cofactor">
    <cofactor evidence="2">
        <name>Mg(2+)</name>
        <dbReference type="ChEBI" id="CHEBI:18420"/>
    </cofactor>
</comment>
<sequence length="290" mass="31393">MPDLPEELTLPAGLLPDPLPDPPAVPRDAATVALVREGASGMEVFLMRRVVGMAFAGGMTVFPGGGVDRRDADTSVGWVGPEPAWWGARFGCDPDMARALVCAAVRETFEESGVLLAGPDADSVVADTSRYVDVRQALVDREVSLAQFLSEARLVLRADLLRPWANWVTPEVEPKRFDARFFLAVLPEGQQADGHTSEADHAHWQRPAEALEDWKAGRCGLLPPTWMTLAELVECGGVAAAMSAERTTDKIIPKVIRRGGALHAVLPGDPDYDRAPSHLDARPDDRVEHP</sequence>
<proteinExistence type="predicted"/>
<gene>
    <name evidence="9" type="ORF">BC739_008568</name>
</gene>
<keyword evidence="6" id="KW-0464">Manganese</keyword>
<comment type="caution">
    <text evidence="9">The sequence shown here is derived from an EMBL/GenBank/DDBJ whole genome shotgun (WGS) entry which is preliminary data.</text>
</comment>
<dbReference type="PANTHER" id="PTHR12318">
    <property type="entry name" value="TESTOSTERONE-REGULATED PROTEIN RP2"/>
    <property type="match status" value="1"/>
</dbReference>
<accession>A0ABR6BWN7</accession>
<feature type="domain" description="Nudix hydrolase" evidence="8">
    <location>
        <begin position="25"/>
        <end position="235"/>
    </location>
</feature>
<dbReference type="PANTHER" id="PTHR12318:SF0">
    <property type="entry name" value="ACYL-COENZYME A DIPHOSPHATASE NUDT19"/>
    <property type="match status" value="1"/>
</dbReference>
<comment type="cofactor">
    <cofactor evidence="1">
        <name>Mn(2+)</name>
        <dbReference type="ChEBI" id="CHEBI:29035"/>
    </cofactor>
</comment>
<evidence type="ECO:0000256" key="3">
    <source>
        <dbReference type="ARBA" id="ARBA00022723"/>
    </source>
</evidence>
<dbReference type="CDD" id="cd18870">
    <property type="entry name" value="NUDIX_AcylCoAdiphos_Nudt19"/>
    <property type="match status" value="1"/>
</dbReference>
<dbReference type="InterPro" id="IPR039121">
    <property type="entry name" value="NUDT19"/>
</dbReference>